<accession>A0A3M7QHL7</accession>
<comment type="caution">
    <text evidence="1">The sequence shown here is derived from an EMBL/GenBank/DDBJ whole genome shotgun (WGS) entry which is preliminary data.</text>
</comment>
<proteinExistence type="predicted"/>
<reference evidence="1 2" key="1">
    <citation type="journal article" date="2018" name="Sci. Rep.">
        <title>Genomic signatures of local adaptation to the degree of environmental predictability in rotifers.</title>
        <authorList>
            <person name="Franch-Gras L."/>
            <person name="Hahn C."/>
            <person name="Garcia-Roger E.M."/>
            <person name="Carmona M.J."/>
            <person name="Serra M."/>
            <person name="Gomez A."/>
        </authorList>
    </citation>
    <scope>NUCLEOTIDE SEQUENCE [LARGE SCALE GENOMIC DNA]</scope>
    <source>
        <strain evidence="1">HYR1</strain>
    </source>
</reference>
<keyword evidence="2" id="KW-1185">Reference proteome</keyword>
<organism evidence="1 2">
    <name type="scientific">Brachionus plicatilis</name>
    <name type="common">Marine rotifer</name>
    <name type="synonym">Brachionus muelleri</name>
    <dbReference type="NCBI Taxonomy" id="10195"/>
    <lineage>
        <taxon>Eukaryota</taxon>
        <taxon>Metazoa</taxon>
        <taxon>Spiralia</taxon>
        <taxon>Gnathifera</taxon>
        <taxon>Rotifera</taxon>
        <taxon>Eurotatoria</taxon>
        <taxon>Monogononta</taxon>
        <taxon>Pseudotrocha</taxon>
        <taxon>Ploima</taxon>
        <taxon>Brachionidae</taxon>
        <taxon>Brachionus</taxon>
    </lineage>
</organism>
<protein>
    <submittedName>
        <fullName evidence="1">Uncharacterized protein</fullName>
    </submittedName>
</protein>
<dbReference type="AlphaFoldDB" id="A0A3M7QHL7"/>
<dbReference type="Proteomes" id="UP000276133">
    <property type="component" value="Unassembled WGS sequence"/>
</dbReference>
<evidence type="ECO:0000313" key="1">
    <source>
        <dbReference type="EMBL" id="RNA10936.1"/>
    </source>
</evidence>
<sequence length="117" mass="13969">MDPSVEKIINRGNYAIKGNIFFNILRWTLSLFNLGIKKGYYLELLGLELNILWVFDVKKPQRLKNQINLREVNQSSARSEQIDFSLFEFYQFITEIEVEQLVIIFKSIFKFHLKFLC</sequence>
<name>A0A3M7QHL7_BRAPC</name>
<gene>
    <name evidence="1" type="ORF">BpHYR1_020573</name>
</gene>
<evidence type="ECO:0000313" key="2">
    <source>
        <dbReference type="Proteomes" id="UP000276133"/>
    </source>
</evidence>
<dbReference type="EMBL" id="REGN01006094">
    <property type="protein sequence ID" value="RNA10936.1"/>
    <property type="molecule type" value="Genomic_DNA"/>
</dbReference>